<keyword evidence="3" id="KW-0963">Cytoplasm</keyword>
<dbReference type="GO" id="GO:0000976">
    <property type="term" value="F:transcription cis-regulatory region binding"/>
    <property type="evidence" value="ECO:0007669"/>
    <property type="project" value="TreeGrafter"/>
</dbReference>
<dbReference type="SUPFAM" id="SSF81273">
    <property type="entry name" value="H-NS histone-like proteins"/>
    <property type="match status" value="1"/>
</dbReference>
<feature type="domain" description="DNA-binding protein H-NS-like C-terminal" evidence="6">
    <location>
        <begin position="67"/>
        <end position="112"/>
    </location>
</feature>
<comment type="caution">
    <text evidence="7">The sequence shown here is derived from an EMBL/GenBank/DDBJ whole genome shotgun (WGS) entry which is preliminary data.</text>
</comment>
<evidence type="ECO:0000256" key="1">
    <source>
        <dbReference type="ARBA" id="ARBA00004453"/>
    </source>
</evidence>
<reference evidence="7 8" key="1">
    <citation type="submission" date="2019-06" db="EMBL/GenBank/DDBJ databases">
        <title>YIM 131921 draft genome.</title>
        <authorList>
            <person name="Jiang L."/>
        </authorList>
    </citation>
    <scope>NUCLEOTIDE SEQUENCE [LARGE SCALE GENOMIC DNA]</scope>
    <source>
        <strain evidence="7 8">YIM 131921</strain>
    </source>
</reference>
<dbReference type="Pfam" id="PF00816">
    <property type="entry name" value="Histone_HNS"/>
    <property type="match status" value="1"/>
</dbReference>
<sequence>MTRAELVELRGKIDRAIAAAGERDRQRALKAAEDLAREHGFSLAELVGSGTAKGRSAGTKRGPRADATSSAPSNAKYRNPDNADQTWSGRGRRPAWFNEALAQGRSAEELRAG</sequence>
<dbReference type="EMBL" id="VDFU01000051">
    <property type="protein sequence ID" value="TNC45043.1"/>
    <property type="molecule type" value="Genomic_DNA"/>
</dbReference>
<dbReference type="GO" id="GO:0005829">
    <property type="term" value="C:cytosol"/>
    <property type="evidence" value="ECO:0007669"/>
    <property type="project" value="TreeGrafter"/>
</dbReference>
<name>A0A5C4MMS6_9RHOB</name>
<dbReference type="AlphaFoldDB" id="A0A5C4MMS6"/>
<dbReference type="Gene3D" id="4.10.430.10">
    <property type="entry name" value="Histone-like protein H-NS, C-terminal domain"/>
    <property type="match status" value="1"/>
</dbReference>
<dbReference type="SMART" id="SM00528">
    <property type="entry name" value="HNS"/>
    <property type="match status" value="1"/>
</dbReference>
<evidence type="ECO:0000256" key="5">
    <source>
        <dbReference type="SAM" id="MobiDB-lite"/>
    </source>
</evidence>
<evidence type="ECO:0000256" key="4">
    <source>
        <dbReference type="ARBA" id="ARBA00023125"/>
    </source>
</evidence>
<dbReference type="Proteomes" id="UP000305887">
    <property type="component" value="Unassembled WGS sequence"/>
</dbReference>
<proteinExistence type="inferred from homology"/>
<comment type="similarity">
    <text evidence="2">Belongs to the histone-like protein H-NS family.</text>
</comment>
<comment type="subcellular location">
    <subcellularLocation>
        <location evidence="1">Cytoplasm</location>
        <location evidence="1">Nucleoid</location>
    </subcellularLocation>
</comment>
<dbReference type="InterPro" id="IPR037150">
    <property type="entry name" value="H-NS_C_dom_sf"/>
</dbReference>
<evidence type="ECO:0000256" key="3">
    <source>
        <dbReference type="ARBA" id="ARBA00022490"/>
    </source>
</evidence>
<dbReference type="GO" id="GO:0003680">
    <property type="term" value="F:minor groove of adenine-thymine-rich DNA binding"/>
    <property type="evidence" value="ECO:0007669"/>
    <property type="project" value="TreeGrafter"/>
</dbReference>
<dbReference type="GO" id="GO:0001217">
    <property type="term" value="F:DNA-binding transcription repressor activity"/>
    <property type="evidence" value="ECO:0007669"/>
    <property type="project" value="TreeGrafter"/>
</dbReference>
<gene>
    <name evidence="7" type="ORF">FHG66_20340</name>
</gene>
<dbReference type="PANTHER" id="PTHR38097:SF2">
    <property type="entry name" value="DNA-BINDING PROTEIN STPA"/>
    <property type="match status" value="1"/>
</dbReference>
<feature type="region of interest" description="Disordered" evidence="5">
    <location>
        <begin position="47"/>
        <end position="94"/>
    </location>
</feature>
<keyword evidence="4" id="KW-0238">DNA-binding</keyword>
<protein>
    <submittedName>
        <fullName evidence="7">H-NS histone family protein</fullName>
    </submittedName>
</protein>
<evidence type="ECO:0000313" key="7">
    <source>
        <dbReference type="EMBL" id="TNC45043.1"/>
    </source>
</evidence>
<dbReference type="InterPro" id="IPR027444">
    <property type="entry name" value="H-NS_C_dom"/>
</dbReference>
<evidence type="ECO:0000313" key="8">
    <source>
        <dbReference type="Proteomes" id="UP000305887"/>
    </source>
</evidence>
<keyword evidence="8" id="KW-1185">Reference proteome</keyword>
<dbReference type="PANTHER" id="PTHR38097">
    <property type="match status" value="1"/>
</dbReference>
<dbReference type="GO" id="GO:0003681">
    <property type="term" value="F:bent DNA binding"/>
    <property type="evidence" value="ECO:0007669"/>
    <property type="project" value="TreeGrafter"/>
</dbReference>
<accession>A0A5C4MMS6</accession>
<evidence type="ECO:0000256" key="2">
    <source>
        <dbReference type="ARBA" id="ARBA00010610"/>
    </source>
</evidence>
<dbReference type="GO" id="GO:0032993">
    <property type="term" value="C:protein-DNA complex"/>
    <property type="evidence" value="ECO:0007669"/>
    <property type="project" value="TreeGrafter"/>
</dbReference>
<dbReference type="OrthoDB" id="5297879at2"/>
<organism evidence="7 8">
    <name type="scientific">Rubellimicrobium rubrum</name>
    <dbReference type="NCBI Taxonomy" id="2585369"/>
    <lineage>
        <taxon>Bacteria</taxon>
        <taxon>Pseudomonadati</taxon>
        <taxon>Pseudomonadota</taxon>
        <taxon>Alphaproteobacteria</taxon>
        <taxon>Rhodobacterales</taxon>
        <taxon>Roseobacteraceae</taxon>
        <taxon>Rubellimicrobium</taxon>
    </lineage>
</organism>
<dbReference type="GO" id="GO:0009295">
    <property type="term" value="C:nucleoid"/>
    <property type="evidence" value="ECO:0007669"/>
    <property type="project" value="UniProtKB-SubCell"/>
</dbReference>
<evidence type="ECO:0000259" key="6">
    <source>
        <dbReference type="SMART" id="SM00528"/>
    </source>
</evidence>